<organism evidence="1">
    <name type="scientific">Siphoviridae sp. ctzXg6</name>
    <dbReference type="NCBI Taxonomy" id="2826531"/>
    <lineage>
        <taxon>Viruses</taxon>
        <taxon>Duplodnaviria</taxon>
        <taxon>Heunggongvirae</taxon>
        <taxon>Uroviricota</taxon>
        <taxon>Caudoviricetes</taxon>
    </lineage>
</organism>
<protein>
    <submittedName>
        <fullName evidence="1">Uncharacterized protein</fullName>
    </submittedName>
</protein>
<evidence type="ECO:0000313" key="1">
    <source>
        <dbReference type="EMBL" id="DAD92387.1"/>
    </source>
</evidence>
<dbReference type="EMBL" id="BK015133">
    <property type="protein sequence ID" value="DAD92387.1"/>
    <property type="molecule type" value="Genomic_DNA"/>
</dbReference>
<proteinExistence type="predicted"/>
<accession>A0A8S5NE84</accession>
<name>A0A8S5NE84_9CAUD</name>
<reference evidence="1" key="1">
    <citation type="journal article" date="2021" name="Proc. Natl. Acad. Sci. U.S.A.">
        <title>A Catalog of Tens of Thousands of Viruses from Human Metagenomes Reveals Hidden Associations with Chronic Diseases.</title>
        <authorList>
            <person name="Tisza M.J."/>
            <person name="Buck C.B."/>
        </authorList>
    </citation>
    <scope>NUCLEOTIDE SEQUENCE</scope>
    <source>
        <strain evidence="1">CtzXg6</strain>
    </source>
</reference>
<sequence length="44" mass="4975">MSSAPYGLCVRKCKGTKCLKRASSFVELALLFFIKKRRTHGLTQ</sequence>